<dbReference type="EMBL" id="JACVVK020000451">
    <property type="protein sequence ID" value="KAK7473984.1"/>
    <property type="molecule type" value="Genomic_DNA"/>
</dbReference>
<name>A0ABD0JGR0_9CAEN</name>
<reference evidence="3 5" key="2">
    <citation type="journal article" date="2023" name="Sci. Data">
        <title>Genome assembly of the Korean intertidal mud-creeper Batillaria attramentaria.</title>
        <authorList>
            <person name="Patra A.K."/>
            <person name="Ho P.T."/>
            <person name="Jun S."/>
            <person name="Lee S.J."/>
            <person name="Kim Y."/>
            <person name="Won Y.J."/>
        </authorList>
    </citation>
    <scope>NUCLEOTIDE SEQUENCE [LARGE SCALE GENOMIC DNA]</scope>
    <source>
        <strain evidence="3">Wonlab-2016</strain>
    </source>
</reference>
<dbReference type="Proteomes" id="UP001519460">
    <property type="component" value="Unassembled WGS sequence"/>
</dbReference>
<feature type="transmembrane region" description="Helical" evidence="2">
    <location>
        <begin position="94"/>
        <end position="114"/>
    </location>
</feature>
<accession>A0ABD0JGR0</accession>
<evidence type="ECO:0000256" key="1">
    <source>
        <dbReference type="SAM" id="MobiDB-lite"/>
    </source>
</evidence>
<keyword evidence="2" id="KW-1133">Transmembrane helix</keyword>
<reference evidence="3" key="3">
    <citation type="submission" date="2023-01" db="EMBL/GenBank/DDBJ databases">
        <authorList>
            <person name="Patra A."/>
        </authorList>
    </citation>
    <scope>NUCLEOTIDE SEQUENCE</scope>
    <source>
        <strain evidence="3">Wonlab-2016</strain>
        <tissue evidence="3">Foot muscle</tissue>
    </source>
</reference>
<dbReference type="AlphaFoldDB" id="A0ABD0JGR0"/>
<evidence type="ECO:0000313" key="4">
    <source>
        <dbReference type="EMBL" id="KAK7476483.1"/>
    </source>
</evidence>
<feature type="region of interest" description="Disordered" evidence="1">
    <location>
        <begin position="1"/>
        <end position="29"/>
    </location>
</feature>
<dbReference type="EMBL" id="JACVVK020000375">
    <property type="protein sequence ID" value="KAK7476483.1"/>
    <property type="molecule type" value="Genomic_DNA"/>
</dbReference>
<evidence type="ECO:0000256" key="2">
    <source>
        <dbReference type="SAM" id="Phobius"/>
    </source>
</evidence>
<sequence length="135" mass="14994">MIRVGARAPAPPPIASPKGRPTLNRDHVTGGRLVRVRQSGDLRDRVVQLARRKEERNENHIPTCTSGSQPQGCGHLLNLLSLRLTVQFCSKRRFSYLCFRGFLPVLLISVFDVVGNLRNEKLKRHAPGCGVKCTG</sequence>
<comment type="caution">
    <text evidence="3">The sequence shown here is derived from an EMBL/GenBank/DDBJ whole genome shotgun (WGS) entry which is preliminary data.</text>
</comment>
<evidence type="ECO:0000313" key="3">
    <source>
        <dbReference type="EMBL" id="KAK7473984.1"/>
    </source>
</evidence>
<reference evidence="3" key="1">
    <citation type="submission" date="2020-09" db="EMBL/GenBank/DDBJ databases">
        <authorList>
            <person name="Won Y."/>
        </authorList>
    </citation>
    <scope>NUCLEOTIDE SEQUENCE</scope>
    <source>
        <strain evidence="3">Wonlab-2016</strain>
        <tissue evidence="3">Foot muscle</tissue>
    </source>
</reference>
<keyword evidence="2" id="KW-0812">Transmembrane</keyword>
<gene>
    <name evidence="4" type="ORF">BaRGS_00032318</name>
    <name evidence="3" type="ORF">BaRGS_00034753</name>
</gene>
<keyword evidence="5" id="KW-1185">Reference proteome</keyword>
<keyword evidence="2" id="KW-0472">Membrane</keyword>
<organism evidence="3 5">
    <name type="scientific">Batillaria attramentaria</name>
    <dbReference type="NCBI Taxonomy" id="370345"/>
    <lineage>
        <taxon>Eukaryota</taxon>
        <taxon>Metazoa</taxon>
        <taxon>Spiralia</taxon>
        <taxon>Lophotrochozoa</taxon>
        <taxon>Mollusca</taxon>
        <taxon>Gastropoda</taxon>
        <taxon>Caenogastropoda</taxon>
        <taxon>Sorbeoconcha</taxon>
        <taxon>Cerithioidea</taxon>
        <taxon>Batillariidae</taxon>
        <taxon>Batillaria</taxon>
    </lineage>
</organism>
<proteinExistence type="predicted"/>
<evidence type="ECO:0000313" key="5">
    <source>
        <dbReference type="Proteomes" id="UP001519460"/>
    </source>
</evidence>
<protein>
    <submittedName>
        <fullName evidence="3">Uncharacterized protein</fullName>
    </submittedName>
</protein>